<feature type="domain" description="Pilus formation protein N-terminal" evidence="4">
    <location>
        <begin position="29"/>
        <end position="99"/>
    </location>
</feature>
<dbReference type="OrthoDB" id="9779724at2"/>
<dbReference type="PANTHER" id="PTHR30332:SF17">
    <property type="entry name" value="TYPE IV PILIATION SYSTEM PROTEIN DR_0774-RELATED"/>
    <property type="match status" value="1"/>
</dbReference>
<dbReference type="PANTHER" id="PTHR30332">
    <property type="entry name" value="PROBABLE GENERAL SECRETION PATHWAY PROTEIN D"/>
    <property type="match status" value="1"/>
</dbReference>
<proteinExistence type="inferred from homology"/>
<evidence type="ECO:0000256" key="2">
    <source>
        <dbReference type="SAM" id="SignalP"/>
    </source>
</evidence>
<dbReference type="Pfam" id="PF13629">
    <property type="entry name" value="T2SS-T3SS_pil_N"/>
    <property type="match status" value="1"/>
</dbReference>
<evidence type="ECO:0000259" key="3">
    <source>
        <dbReference type="Pfam" id="PF00263"/>
    </source>
</evidence>
<feature type="domain" description="Type II/III secretion system secretin-like" evidence="3">
    <location>
        <begin position="266"/>
        <end position="424"/>
    </location>
</feature>
<comment type="similarity">
    <text evidence="1">Belongs to the bacterial secretin family.</text>
</comment>
<gene>
    <name evidence="5" type="ORF">DES39_1108</name>
</gene>
<evidence type="ECO:0000313" key="5">
    <source>
        <dbReference type="EMBL" id="RKS87860.1"/>
    </source>
</evidence>
<dbReference type="InterPro" id="IPR032789">
    <property type="entry name" value="T2SS-T3SS_pil_N"/>
</dbReference>
<feature type="signal peptide" evidence="2">
    <location>
        <begin position="1"/>
        <end position="30"/>
    </location>
</feature>
<evidence type="ECO:0000259" key="4">
    <source>
        <dbReference type="Pfam" id="PF13629"/>
    </source>
</evidence>
<dbReference type="RefSeq" id="WP_121144728.1">
    <property type="nucleotide sequence ID" value="NZ_RBWY01000001.1"/>
</dbReference>
<dbReference type="GO" id="GO:0015627">
    <property type="term" value="C:type II protein secretion system complex"/>
    <property type="evidence" value="ECO:0007669"/>
    <property type="project" value="TreeGrafter"/>
</dbReference>
<comment type="caution">
    <text evidence="5">The sequence shown here is derived from an EMBL/GenBank/DDBJ whole genome shotgun (WGS) entry which is preliminary data.</text>
</comment>
<dbReference type="Pfam" id="PF00263">
    <property type="entry name" value="Secretin"/>
    <property type="match status" value="1"/>
</dbReference>
<dbReference type="EMBL" id="RBWY01000001">
    <property type="protein sequence ID" value="RKS87860.1"/>
    <property type="molecule type" value="Genomic_DNA"/>
</dbReference>
<organism evidence="5 6">
    <name type="scientific">Orbus hercynius</name>
    <dbReference type="NCBI Taxonomy" id="593135"/>
    <lineage>
        <taxon>Bacteria</taxon>
        <taxon>Pseudomonadati</taxon>
        <taxon>Pseudomonadota</taxon>
        <taxon>Gammaproteobacteria</taxon>
        <taxon>Orbales</taxon>
        <taxon>Orbaceae</taxon>
        <taxon>Orbus</taxon>
    </lineage>
</organism>
<name>A0A495RKN3_9GAMM</name>
<dbReference type="InterPro" id="IPR001775">
    <property type="entry name" value="GspD/PilQ"/>
</dbReference>
<dbReference type="InterPro" id="IPR050810">
    <property type="entry name" value="Bact_Secretion_Sys_Channel"/>
</dbReference>
<evidence type="ECO:0000256" key="1">
    <source>
        <dbReference type="RuleBase" id="RU004003"/>
    </source>
</evidence>
<protein>
    <submittedName>
        <fullName evidence="5">Pilus assembly protein CpaC</fullName>
    </submittedName>
</protein>
<reference evidence="5 6" key="1">
    <citation type="submission" date="2018-10" db="EMBL/GenBank/DDBJ databases">
        <title>Genomic Encyclopedia of Type Strains, Phase IV (KMG-IV): sequencing the most valuable type-strain genomes for metagenomic binning, comparative biology and taxonomic classification.</title>
        <authorList>
            <person name="Goeker M."/>
        </authorList>
    </citation>
    <scope>NUCLEOTIDE SEQUENCE [LARGE SCALE GENOMIC DNA]</scope>
    <source>
        <strain evidence="5 6">DSM 22228</strain>
    </source>
</reference>
<evidence type="ECO:0000313" key="6">
    <source>
        <dbReference type="Proteomes" id="UP000278542"/>
    </source>
</evidence>
<dbReference type="Proteomes" id="UP000278542">
    <property type="component" value="Unassembled WGS sequence"/>
</dbReference>
<dbReference type="PRINTS" id="PR00811">
    <property type="entry name" value="BCTERIALGSPD"/>
</dbReference>
<keyword evidence="6" id="KW-1185">Reference proteome</keyword>
<keyword evidence="2" id="KW-0732">Signal</keyword>
<dbReference type="GO" id="GO:0009306">
    <property type="term" value="P:protein secretion"/>
    <property type="evidence" value="ECO:0007669"/>
    <property type="project" value="InterPro"/>
</dbReference>
<sequence>MCNKIKKIAISICRLLVYLSPLCLFSVSQANVYNLQVGQSQVIALPEKVRTVFISQDSIANYEIIGDKSLIIYAKKNGSTNLLVYDENDRVIINDTINVDPLLAQITSRLAQNFPNSHVTIERYMGDESAGSFVYVLGGSVPDTTTKQRILDLVGAAVGIDNERIRTTYQSSDSGINENLLTFLDYRVHRNIIDNIRVIEEYQVNVKLTFVEVSKEFTDSLGIEWRGLSLTTLIQGGSAVNSLGEFSLIGLKKGFDIDNITTVIRAIKSDRLAKVLAEPNLSVLSGESASFLVGGEIPIVSSNKDGDSNVTYKEYGIKLNVSTKVNNDKRIRLFITNEFSSVSGNYEFNEYSIPTLSTRKTSSTIDLADGDSFVIAGLISEQDEEKLSRVPFIGDIPILGALARSSSTTRSKSEMVVFATVNLISPKNSFDGVKLPVFERTDVVNSFFNINNNMNKQINKSIPISNESETFINYMGFIE</sequence>
<dbReference type="InterPro" id="IPR004846">
    <property type="entry name" value="T2SS/T3SS_dom"/>
</dbReference>
<accession>A0A495RKN3</accession>
<dbReference type="AlphaFoldDB" id="A0A495RKN3"/>
<feature type="chain" id="PRO_5019771441" evidence="2">
    <location>
        <begin position="31"/>
        <end position="479"/>
    </location>
</feature>